<dbReference type="Proteomes" id="UP000006729">
    <property type="component" value="Chromosome 6"/>
</dbReference>
<accession>A0ACC0SS70</accession>
<protein>
    <submittedName>
        <fullName evidence="1">Uncharacterized protein</fullName>
    </submittedName>
</protein>
<organism evidence="1 2">
    <name type="scientific">Populus trichocarpa</name>
    <name type="common">Western balsam poplar</name>
    <name type="synonym">Populus balsamifera subsp. trichocarpa</name>
    <dbReference type="NCBI Taxonomy" id="3694"/>
    <lineage>
        <taxon>Eukaryota</taxon>
        <taxon>Viridiplantae</taxon>
        <taxon>Streptophyta</taxon>
        <taxon>Embryophyta</taxon>
        <taxon>Tracheophyta</taxon>
        <taxon>Spermatophyta</taxon>
        <taxon>Magnoliopsida</taxon>
        <taxon>eudicotyledons</taxon>
        <taxon>Gunneridae</taxon>
        <taxon>Pentapetalae</taxon>
        <taxon>rosids</taxon>
        <taxon>fabids</taxon>
        <taxon>Malpighiales</taxon>
        <taxon>Salicaceae</taxon>
        <taxon>Saliceae</taxon>
        <taxon>Populus</taxon>
    </lineage>
</organism>
<evidence type="ECO:0000313" key="1">
    <source>
        <dbReference type="EMBL" id="KAI9392069.1"/>
    </source>
</evidence>
<gene>
    <name evidence="1" type="ORF">POPTR_006G040201v4</name>
</gene>
<sequence>MNCEMHEFPEDLVYPKLKLLQIINNILRSSEIPHNVYDDMIRLKILALGNKCIPSRPSSVQFLKNLQALSIGNCSAPLGDFDISIILAREKLEILSLAGSKISKLPK</sequence>
<keyword evidence="2" id="KW-1185">Reference proteome</keyword>
<name>A0ACC0SS70_POPTR</name>
<comment type="caution">
    <text evidence="1">The sequence shown here is derived from an EMBL/GenBank/DDBJ whole genome shotgun (WGS) entry which is preliminary data.</text>
</comment>
<evidence type="ECO:0000313" key="2">
    <source>
        <dbReference type="Proteomes" id="UP000006729"/>
    </source>
</evidence>
<reference evidence="1 2" key="1">
    <citation type="journal article" date="2006" name="Science">
        <title>The genome of black cottonwood, Populus trichocarpa (Torr. &amp; Gray).</title>
        <authorList>
            <person name="Tuskan G.A."/>
            <person name="Difazio S."/>
            <person name="Jansson S."/>
            <person name="Bohlmann J."/>
            <person name="Grigoriev I."/>
            <person name="Hellsten U."/>
            <person name="Putnam N."/>
            <person name="Ralph S."/>
            <person name="Rombauts S."/>
            <person name="Salamov A."/>
            <person name="Schein J."/>
            <person name="Sterck L."/>
            <person name="Aerts A."/>
            <person name="Bhalerao R.R."/>
            <person name="Bhalerao R.P."/>
            <person name="Blaudez D."/>
            <person name="Boerjan W."/>
            <person name="Brun A."/>
            <person name="Brunner A."/>
            <person name="Busov V."/>
            <person name="Campbell M."/>
            <person name="Carlson J."/>
            <person name="Chalot M."/>
            <person name="Chapman J."/>
            <person name="Chen G.L."/>
            <person name="Cooper D."/>
            <person name="Coutinho P.M."/>
            <person name="Couturier J."/>
            <person name="Covert S."/>
            <person name="Cronk Q."/>
            <person name="Cunningham R."/>
            <person name="Davis J."/>
            <person name="Degroeve S."/>
            <person name="Dejardin A."/>
            <person name="Depamphilis C."/>
            <person name="Detter J."/>
            <person name="Dirks B."/>
            <person name="Dubchak I."/>
            <person name="Duplessis S."/>
            <person name="Ehlting J."/>
            <person name="Ellis B."/>
            <person name="Gendler K."/>
            <person name="Goodstein D."/>
            <person name="Gribskov M."/>
            <person name="Grimwood J."/>
            <person name="Groover A."/>
            <person name="Gunter L."/>
            <person name="Hamberger B."/>
            <person name="Heinze B."/>
            <person name="Helariutta Y."/>
            <person name="Henrissat B."/>
            <person name="Holligan D."/>
            <person name="Holt R."/>
            <person name="Huang W."/>
            <person name="Islam-Faridi N."/>
            <person name="Jones S."/>
            <person name="Jones-Rhoades M."/>
            <person name="Jorgensen R."/>
            <person name="Joshi C."/>
            <person name="Kangasjarvi J."/>
            <person name="Karlsson J."/>
            <person name="Kelleher C."/>
            <person name="Kirkpatrick R."/>
            <person name="Kirst M."/>
            <person name="Kohler A."/>
            <person name="Kalluri U."/>
            <person name="Larimer F."/>
            <person name="Leebens-Mack J."/>
            <person name="Leple J.C."/>
            <person name="Locascio P."/>
            <person name="Lou Y."/>
            <person name="Lucas S."/>
            <person name="Martin F."/>
            <person name="Montanini B."/>
            <person name="Napoli C."/>
            <person name="Nelson D.R."/>
            <person name="Nelson C."/>
            <person name="Nieminen K."/>
            <person name="Nilsson O."/>
            <person name="Pereda V."/>
            <person name="Peter G."/>
            <person name="Philippe R."/>
            <person name="Pilate G."/>
            <person name="Poliakov A."/>
            <person name="Razumovskaya J."/>
            <person name="Richardson P."/>
            <person name="Rinaldi C."/>
            <person name="Ritland K."/>
            <person name="Rouze P."/>
            <person name="Ryaboy D."/>
            <person name="Schmutz J."/>
            <person name="Schrader J."/>
            <person name="Segerman B."/>
            <person name="Shin H."/>
            <person name="Siddiqui A."/>
            <person name="Sterky F."/>
            <person name="Terry A."/>
            <person name="Tsai C.J."/>
            <person name="Uberbacher E."/>
            <person name="Unneberg P."/>
            <person name="Vahala J."/>
            <person name="Wall K."/>
            <person name="Wessler S."/>
            <person name="Yang G."/>
            <person name="Yin T."/>
            <person name="Douglas C."/>
            <person name="Marra M."/>
            <person name="Sandberg G."/>
            <person name="Van de Peer Y."/>
            <person name="Rokhsar D."/>
        </authorList>
    </citation>
    <scope>NUCLEOTIDE SEQUENCE [LARGE SCALE GENOMIC DNA]</scope>
    <source>
        <strain evidence="2">cv. Nisqually</strain>
    </source>
</reference>
<dbReference type="EMBL" id="CM009295">
    <property type="protein sequence ID" value="KAI9392069.1"/>
    <property type="molecule type" value="Genomic_DNA"/>
</dbReference>
<proteinExistence type="predicted"/>